<dbReference type="PROSITE" id="PS51257">
    <property type="entry name" value="PROKAR_LIPOPROTEIN"/>
    <property type="match status" value="1"/>
</dbReference>
<name>A0A916JGD2_9BACT</name>
<dbReference type="Proteomes" id="UP000680038">
    <property type="component" value="Unassembled WGS sequence"/>
</dbReference>
<comment type="caution">
    <text evidence="1">The sequence shown here is derived from an EMBL/GenBank/DDBJ whole genome shotgun (WGS) entry which is preliminary data.</text>
</comment>
<evidence type="ECO:0000313" key="1">
    <source>
        <dbReference type="EMBL" id="CAG5010134.1"/>
    </source>
</evidence>
<dbReference type="EMBL" id="CAJRAF010000002">
    <property type="protein sequence ID" value="CAG5010134.1"/>
    <property type="molecule type" value="Genomic_DNA"/>
</dbReference>
<proteinExistence type="predicted"/>
<accession>A0A916JGD2</accession>
<dbReference type="RefSeq" id="WP_215241001.1">
    <property type="nucleotide sequence ID" value="NZ_CAJRAF010000002.1"/>
</dbReference>
<sequence>MKRYALFLLFAIVSCKKEANPDLANGFVGNYYFKEKTPLSVIETIWKISRIDNNHVKIAIEENTDYADTTPDEQEVMTMNNVFVEFQNALIFNSEYELNGNKGLLTGTALLLGDTLSYDIIATEKDVSLAISKVVVRR</sequence>
<gene>
    <name evidence="1" type="ORF">DYBT9275_04651</name>
</gene>
<dbReference type="AlphaFoldDB" id="A0A916JGD2"/>
<keyword evidence="2" id="KW-1185">Reference proteome</keyword>
<protein>
    <submittedName>
        <fullName evidence="1">Uncharacterized protein</fullName>
    </submittedName>
</protein>
<evidence type="ECO:0000313" key="2">
    <source>
        <dbReference type="Proteomes" id="UP000680038"/>
    </source>
</evidence>
<reference evidence="1" key="1">
    <citation type="submission" date="2021-04" db="EMBL/GenBank/DDBJ databases">
        <authorList>
            <person name="Rodrigo-Torres L."/>
            <person name="Arahal R. D."/>
            <person name="Lucena T."/>
        </authorList>
    </citation>
    <scope>NUCLEOTIDE SEQUENCE</scope>
    <source>
        <strain evidence="1">CECT 9275</strain>
    </source>
</reference>
<organism evidence="1 2">
    <name type="scientific">Dyadobacter helix</name>
    <dbReference type="NCBI Taxonomy" id="2822344"/>
    <lineage>
        <taxon>Bacteria</taxon>
        <taxon>Pseudomonadati</taxon>
        <taxon>Bacteroidota</taxon>
        <taxon>Cytophagia</taxon>
        <taxon>Cytophagales</taxon>
        <taxon>Spirosomataceae</taxon>
        <taxon>Dyadobacter</taxon>
    </lineage>
</organism>